<dbReference type="Pfam" id="PF04545">
    <property type="entry name" value="Sigma70_r4"/>
    <property type="match status" value="1"/>
</dbReference>
<dbReference type="SUPFAM" id="SSF88946">
    <property type="entry name" value="Sigma2 domain of RNA polymerase sigma factors"/>
    <property type="match status" value="1"/>
</dbReference>
<dbReference type="InterPro" id="IPR007630">
    <property type="entry name" value="RNA_pol_sigma70_r4"/>
</dbReference>
<dbReference type="AlphaFoldDB" id="A0A9D1NC44"/>
<reference evidence="8" key="2">
    <citation type="journal article" date="2021" name="PeerJ">
        <title>Extensive microbial diversity within the chicken gut microbiome revealed by metagenomics and culture.</title>
        <authorList>
            <person name="Gilroy R."/>
            <person name="Ravi A."/>
            <person name="Getino M."/>
            <person name="Pursley I."/>
            <person name="Horton D.L."/>
            <person name="Alikhan N.F."/>
            <person name="Baker D."/>
            <person name="Gharbi K."/>
            <person name="Hall N."/>
            <person name="Watson M."/>
            <person name="Adriaenssens E.M."/>
            <person name="Foster-Nyarko E."/>
            <person name="Jarju S."/>
            <person name="Secka A."/>
            <person name="Antonio M."/>
            <person name="Oren A."/>
            <person name="Chaudhuri R.R."/>
            <person name="La Ragione R."/>
            <person name="Hildebrand F."/>
            <person name="Pallen M.J."/>
        </authorList>
    </citation>
    <scope>NUCLEOTIDE SEQUENCE</scope>
    <source>
        <strain evidence="8">23406</strain>
    </source>
</reference>
<dbReference type="CDD" id="cd06171">
    <property type="entry name" value="Sigma70_r4"/>
    <property type="match status" value="1"/>
</dbReference>
<dbReference type="GO" id="GO:0016987">
    <property type="term" value="F:sigma factor activity"/>
    <property type="evidence" value="ECO:0007669"/>
    <property type="project" value="UniProtKB-KW"/>
</dbReference>
<dbReference type="Gene3D" id="1.20.140.160">
    <property type="match status" value="1"/>
</dbReference>
<keyword evidence="2 5" id="KW-0731">Sigma factor</keyword>
<dbReference type="EMBL" id="DVOH01000022">
    <property type="protein sequence ID" value="HIV00110.1"/>
    <property type="molecule type" value="Genomic_DNA"/>
</dbReference>
<evidence type="ECO:0000313" key="9">
    <source>
        <dbReference type="Proteomes" id="UP000886891"/>
    </source>
</evidence>
<dbReference type="GO" id="GO:0006352">
    <property type="term" value="P:DNA-templated transcription initiation"/>
    <property type="evidence" value="ECO:0007669"/>
    <property type="project" value="InterPro"/>
</dbReference>
<keyword evidence="4 5" id="KW-0804">Transcription</keyword>
<dbReference type="Pfam" id="PF04539">
    <property type="entry name" value="Sigma70_r3"/>
    <property type="match status" value="1"/>
</dbReference>
<keyword evidence="3 5" id="KW-0238">DNA-binding</keyword>
<dbReference type="PROSITE" id="PS00716">
    <property type="entry name" value="SIGMA70_2"/>
    <property type="match status" value="1"/>
</dbReference>
<dbReference type="Gene3D" id="1.20.120.1810">
    <property type="match status" value="1"/>
</dbReference>
<dbReference type="InterPro" id="IPR013324">
    <property type="entry name" value="RNA_pol_sigma_r3/r4-like"/>
</dbReference>
<protein>
    <recommendedName>
        <fullName evidence="5">RNA polymerase sigma factor</fullName>
    </recommendedName>
</protein>
<comment type="function">
    <text evidence="5">Sigma factors are initiation factors that promote the attachment of RNA polymerase to specific initiation sites and are then released.</text>
</comment>
<evidence type="ECO:0000256" key="5">
    <source>
        <dbReference type="RuleBase" id="RU362124"/>
    </source>
</evidence>
<organism evidence="8 9">
    <name type="scientific">Candidatus Stercoripulliclostridium merdipullorum</name>
    <dbReference type="NCBI Taxonomy" id="2840952"/>
    <lineage>
        <taxon>Bacteria</taxon>
        <taxon>Bacillati</taxon>
        <taxon>Bacillota</taxon>
        <taxon>Clostridia</taxon>
        <taxon>Eubacteriales</taxon>
        <taxon>Candidatus Stercoripulliclostridium</taxon>
    </lineage>
</organism>
<sequence>MSKRVNITGISTSSLPKLTAKESLEMIKEIKAGREDLRETFLMSNMRLVLSGVQRFGNTKESSDDLFQEGMLGLIKALDNFDTSLNVRFSTYAVPMVLGEIRRYVREGTALKVGRNLRDVAYKAIQARDKIERERVQEASLSEIAEEIDLPLREVVSALDAIAEPVSLYEPVFSETDEGMQIIDQLRDPETEEDRTDVMTLREGIRTLPEREREVLIARYYKGKTQTEIARALRMSQAQVSRLEKSAIARLKEAF</sequence>
<comment type="caution">
    <text evidence="8">The sequence shown here is derived from an EMBL/GenBank/DDBJ whole genome shotgun (WGS) entry which is preliminary data.</text>
</comment>
<accession>A0A9D1NC44</accession>
<dbReference type="Proteomes" id="UP000886891">
    <property type="component" value="Unassembled WGS sequence"/>
</dbReference>
<evidence type="ECO:0000259" key="7">
    <source>
        <dbReference type="PROSITE" id="PS00716"/>
    </source>
</evidence>
<dbReference type="PRINTS" id="PR00046">
    <property type="entry name" value="SIGMA70FCT"/>
</dbReference>
<dbReference type="Pfam" id="PF04542">
    <property type="entry name" value="Sigma70_r2"/>
    <property type="match status" value="1"/>
</dbReference>
<comment type="similarity">
    <text evidence="5">Belongs to the sigma-70 factor family.</text>
</comment>
<dbReference type="PANTHER" id="PTHR30603">
    <property type="entry name" value="RNA POLYMERASE SIGMA FACTOR RPO"/>
    <property type="match status" value="1"/>
</dbReference>
<evidence type="ECO:0000256" key="1">
    <source>
        <dbReference type="ARBA" id="ARBA00023015"/>
    </source>
</evidence>
<dbReference type="InterPro" id="IPR050239">
    <property type="entry name" value="Sigma-70_RNA_pol_init_factors"/>
</dbReference>
<keyword evidence="1 5" id="KW-0805">Transcription regulation</keyword>
<proteinExistence type="inferred from homology"/>
<evidence type="ECO:0000256" key="3">
    <source>
        <dbReference type="ARBA" id="ARBA00023125"/>
    </source>
</evidence>
<dbReference type="InterPro" id="IPR014284">
    <property type="entry name" value="RNA_pol_sigma-70_dom"/>
</dbReference>
<feature type="domain" description="RNA polymerase sigma-70" evidence="7">
    <location>
        <begin position="225"/>
        <end position="251"/>
    </location>
</feature>
<reference evidence="8" key="1">
    <citation type="submission" date="2020-10" db="EMBL/GenBank/DDBJ databases">
        <authorList>
            <person name="Gilroy R."/>
        </authorList>
    </citation>
    <scope>NUCLEOTIDE SEQUENCE</scope>
    <source>
        <strain evidence="8">23406</strain>
    </source>
</reference>
<evidence type="ECO:0000259" key="6">
    <source>
        <dbReference type="PROSITE" id="PS00715"/>
    </source>
</evidence>
<dbReference type="InterPro" id="IPR013325">
    <property type="entry name" value="RNA_pol_sigma_r2"/>
</dbReference>
<dbReference type="PROSITE" id="PS00715">
    <property type="entry name" value="SIGMA70_1"/>
    <property type="match status" value="1"/>
</dbReference>
<dbReference type="InterPro" id="IPR007624">
    <property type="entry name" value="RNA_pol_sigma70_r3"/>
</dbReference>
<evidence type="ECO:0000313" key="8">
    <source>
        <dbReference type="EMBL" id="HIV00110.1"/>
    </source>
</evidence>
<gene>
    <name evidence="8" type="ORF">IAB14_03220</name>
</gene>
<feature type="domain" description="RNA polymerase sigma-70" evidence="6">
    <location>
        <begin position="65"/>
        <end position="78"/>
    </location>
</feature>
<dbReference type="InterPro" id="IPR007627">
    <property type="entry name" value="RNA_pol_sigma70_r2"/>
</dbReference>
<dbReference type="NCBIfam" id="TIGR02937">
    <property type="entry name" value="sigma70-ECF"/>
    <property type="match status" value="1"/>
</dbReference>
<dbReference type="SUPFAM" id="SSF88659">
    <property type="entry name" value="Sigma3 and sigma4 domains of RNA polymerase sigma factors"/>
    <property type="match status" value="2"/>
</dbReference>
<name>A0A9D1NC44_9FIRM</name>
<dbReference type="GO" id="GO:0003677">
    <property type="term" value="F:DNA binding"/>
    <property type="evidence" value="ECO:0007669"/>
    <property type="project" value="UniProtKB-KW"/>
</dbReference>
<evidence type="ECO:0000256" key="4">
    <source>
        <dbReference type="ARBA" id="ARBA00023163"/>
    </source>
</evidence>
<dbReference type="InterPro" id="IPR000943">
    <property type="entry name" value="RNA_pol_sigma70"/>
</dbReference>
<dbReference type="PANTHER" id="PTHR30603:SF17">
    <property type="entry name" value="RNA POLYMERASE SIGMA-G FACTOR"/>
    <property type="match status" value="1"/>
</dbReference>
<evidence type="ECO:0000256" key="2">
    <source>
        <dbReference type="ARBA" id="ARBA00023082"/>
    </source>
</evidence>